<dbReference type="GO" id="GO:0006935">
    <property type="term" value="P:chemotaxis"/>
    <property type="evidence" value="ECO:0007669"/>
    <property type="project" value="InterPro"/>
</dbReference>
<dbReference type="AlphaFoldDB" id="A0A6I0F2A1"/>
<comment type="similarity">
    <text evidence="2">Belongs to the methyl-accepting chemotaxis (MCP) protein family.</text>
</comment>
<dbReference type="SUPFAM" id="SSF58104">
    <property type="entry name" value="Methyl-accepting chemotaxis protein (MCP) signaling domain"/>
    <property type="match status" value="1"/>
</dbReference>
<evidence type="ECO:0000259" key="6">
    <source>
        <dbReference type="PROSITE" id="PS50885"/>
    </source>
</evidence>
<feature type="transmembrane region" description="Helical" evidence="4">
    <location>
        <begin position="110"/>
        <end position="130"/>
    </location>
</feature>
<name>A0A6I0F2A1_9FIRM</name>
<dbReference type="EMBL" id="WBZC01000011">
    <property type="protein sequence ID" value="KAB3536961.1"/>
    <property type="molecule type" value="Genomic_DNA"/>
</dbReference>
<dbReference type="Pfam" id="PF00015">
    <property type="entry name" value="MCPsignal"/>
    <property type="match status" value="1"/>
</dbReference>
<accession>A0A6I0F2A1</accession>
<evidence type="ECO:0000313" key="7">
    <source>
        <dbReference type="EMBL" id="KAB3536961.1"/>
    </source>
</evidence>
<comment type="caution">
    <text evidence="7">The sequence shown here is derived from an EMBL/GenBank/DDBJ whole genome shotgun (WGS) entry which is preliminary data.</text>
</comment>
<keyword evidence="4" id="KW-0472">Membrane</keyword>
<reference evidence="7 8" key="1">
    <citation type="submission" date="2019-10" db="EMBL/GenBank/DDBJ databases">
        <title>Alkaliphilus serpentinus sp. nov. and Alkaliphilus pronyensis sp. nov., two novel anaerobic alkaliphilic species isolated from the serpentinized-hosted hydrothermal field of the Prony Bay (New Caledonia).</title>
        <authorList>
            <person name="Postec A."/>
        </authorList>
    </citation>
    <scope>NUCLEOTIDE SEQUENCE [LARGE SCALE GENOMIC DNA]</scope>
    <source>
        <strain evidence="7 8">LacV</strain>
    </source>
</reference>
<evidence type="ECO:0000256" key="2">
    <source>
        <dbReference type="ARBA" id="ARBA00029447"/>
    </source>
</evidence>
<dbReference type="PRINTS" id="PR00260">
    <property type="entry name" value="CHEMTRNSDUCR"/>
</dbReference>
<dbReference type="PROSITE" id="PS50885">
    <property type="entry name" value="HAMP"/>
    <property type="match status" value="1"/>
</dbReference>
<evidence type="ECO:0000313" key="8">
    <source>
        <dbReference type="Proteomes" id="UP000432715"/>
    </source>
</evidence>
<evidence type="ECO:0000256" key="3">
    <source>
        <dbReference type="PROSITE-ProRule" id="PRU00284"/>
    </source>
</evidence>
<proteinExistence type="inferred from homology"/>
<dbReference type="PANTHER" id="PTHR32089">
    <property type="entry name" value="METHYL-ACCEPTING CHEMOTAXIS PROTEIN MCPB"/>
    <property type="match status" value="1"/>
</dbReference>
<dbReference type="Gene3D" id="1.20.120.30">
    <property type="entry name" value="Aspartate receptor, ligand-binding domain"/>
    <property type="match status" value="1"/>
</dbReference>
<dbReference type="OrthoDB" id="9814363at2"/>
<dbReference type="InterPro" id="IPR025991">
    <property type="entry name" value="Chemoreceptor_zinc-bind_dom"/>
</dbReference>
<evidence type="ECO:0000256" key="4">
    <source>
        <dbReference type="SAM" id="Phobius"/>
    </source>
</evidence>
<keyword evidence="1 3" id="KW-0807">Transducer</keyword>
<dbReference type="InterPro" id="IPR004090">
    <property type="entry name" value="Chemotax_Me-accpt_rcpt"/>
</dbReference>
<protein>
    <submittedName>
        <fullName evidence="7">HAMP domain-containing protein</fullName>
    </submittedName>
</protein>
<feature type="domain" description="Methyl-accepting transducer" evidence="5">
    <location>
        <begin position="208"/>
        <end position="465"/>
    </location>
</feature>
<organism evidence="7 8">
    <name type="scientific">Alkaliphilus pronyensis</name>
    <dbReference type="NCBI Taxonomy" id="1482732"/>
    <lineage>
        <taxon>Bacteria</taxon>
        <taxon>Bacillati</taxon>
        <taxon>Bacillota</taxon>
        <taxon>Clostridia</taxon>
        <taxon>Peptostreptococcales</taxon>
        <taxon>Natronincolaceae</taxon>
        <taxon>Alkaliphilus</taxon>
    </lineage>
</organism>
<dbReference type="Gene3D" id="1.10.287.950">
    <property type="entry name" value="Methyl-accepting chemotaxis protein"/>
    <property type="match status" value="1"/>
</dbReference>
<dbReference type="Gene3D" id="6.10.340.10">
    <property type="match status" value="1"/>
</dbReference>
<dbReference type="Pfam" id="PF13682">
    <property type="entry name" value="CZB"/>
    <property type="match status" value="1"/>
</dbReference>
<evidence type="ECO:0000259" key="5">
    <source>
        <dbReference type="PROSITE" id="PS50111"/>
    </source>
</evidence>
<dbReference type="SMART" id="SM00283">
    <property type="entry name" value="MA"/>
    <property type="match status" value="1"/>
</dbReference>
<dbReference type="PROSITE" id="PS50111">
    <property type="entry name" value="CHEMOTAXIS_TRANSDUC_2"/>
    <property type="match status" value="1"/>
</dbReference>
<dbReference type="Proteomes" id="UP000432715">
    <property type="component" value="Unassembled WGS sequence"/>
</dbReference>
<feature type="domain" description="HAMP" evidence="6">
    <location>
        <begin position="132"/>
        <end position="189"/>
    </location>
</feature>
<dbReference type="GO" id="GO:0004888">
    <property type="term" value="F:transmembrane signaling receptor activity"/>
    <property type="evidence" value="ECO:0007669"/>
    <property type="project" value="InterPro"/>
</dbReference>
<keyword evidence="8" id="KW-1185">Reference proteome</keyword>
<dbReference type="InterPro" id="IPR003660">
    <property type="entry name" value="HAMP_dom"/>
</dbReference>
<dbReference type="PANTHER" id="PTHR32089:SF112">
    <property type="entry name" value="LYSOZYME-LIKE PROTEIN-RELATED"/>
    <property type="match status" value="1"/>
</dbReference>
<dbReference type="InterPro" id="IPR004089">
    <property type="entry name" value="MCPsignal_dom"/>
</dbReference>
<dbReference type="GO" id="GO:0007165">
    <property type="term" value="P:signal transduction"/>
    <property type="evidence" value="ECO:0007669"/>
    <property type="project" value="UniProtKB-KW"/>
</dbReference>
<evidence type="ECO:0000256" key="1">
    <source>
        <dbReference type="ARBA" id="ARBA00023224"/>
    </source>
</evidence>
<dbReference type="GO" id="GO:0016020">
    <property type="term" value="C:membrane"/>
    <property type="evidence" value="ECO:0007669"/>
    <property type="project" value="InterPro"/>
</dbReference>
<sequence>MFITGDIPESVDHTQCNLGKWYYSYEPQDYNRDAYIALEEPHIKAHKSGHQLIDLFKADRKNEALLVFQRDAIPAVEEVQYHLKELQNAKINHTTSLQQEIKSIQRTAQIINFSFIIIAIISVIIIATILNRKIGIPVANLSKTIERFSNYDLSMDNKEASRYIKNKDEIGTIARALGVMQNNLVTLIKDIADSSQRLTVSSEEMTATTQQSSIAAEEMATTIEEVAMSSNQQAKETENGAIKTKELSSIIEEDIQDMFRLQEAVDKLNQHKNEGLNMVNSLTAIVKESSSSIETIYETTIATDSSALKIGEASKLIESIAGQTNLLALNAAIEAARAGEAGKGFAVVADEIRKLAEQSTSSAKEIDTMLLDLQDNSKKSVEIMEKVMEVMKLQTLRVDETEKEFSNIVNEVLTVSTTVERSLASAKNMDDIRNQLATLMESLSAIAQQNAAGTQQASAAIEEQSASMEEIASSADMLATLASKMQDSVLKFKLS</sequence>
<gene>
    <name evidence="7" type="ORF">F8154_03855</name>
</gene>
<keyword evidence="4" id="KW-0812">Transmembrane</keyword>
<keyword evidence="4" id="KW-1133">Transmembrane helix</keyword>